<dbReference type="AlphaFoldDB" id="A0AAN7BLB9"/>
<dbReference type="SMART" id="SM00317">
    <property type="entry name" value="SET"/>
    <property type="match status" value="1"/>
</dbReference>
<reference evidence="3" key="2">
    <citation type="submission" date="2023-05" db="EMBL/GenBank/DDBJ databases">
        <authorList>
            <consortium name="Lawrence Berkeley National Laboratory"/>
            <person name="Steindorff A."/>
            <person name="Hensen N."/>
            <person name="Bonometti L."/>
            <person name="Westerberg I."/>
            <person name="Brannstrom I.O."/>
            <person name="Guillou S."/>
            <person name="Cros-Aarteil S."/>
            <person name="Calhoun S."/>
            <person name="Haridas S."/>
            <person name="Kuo A."/>
            <person name="Mondo S."/>
            <person name="Pangilinan J."/>
            <person name="Riley R."/>
            <person name="Labutti K."/>
            <person name="Andreopoulos B."/>
            <person name="Lipzen A."/>
            <person name="Chen C."/>
            <person name="Yanf M."/>
            <person name="Daum C."/>
            <person name="Ng V."/>
            <person name="Clum A."/>
            <person name="Ohm R."/>
            <person name="Martin F."/>
            <person name="Silar P."/>
            <person name="Natvig D."/>
            <person name="Lalanne C."/>
            <person name="Gautier V."/>
            <person name="Ament-Velasquez S.L."/>
            <person name="Kruys A."/>
            <person name="Hutchinson M.I."/>
            <person name="Powell A.J."/>
            <person name="Barry K."/>
            <person name="Miller A.N."/>
            <person name="Grigoriev I.V."/>
            <person name="Debuchy R."/>
            <person name="Gladieux P."/>
            <person name="Thoren M.H."/>
            <person name="Johannesson H."/>
        </authorList>
    </citation>
    <scope>NUCLEOTIDE SEQUENCE</scope>
    <source>
        <strain evidence="3">CBS 990.96</strain>
    </source>
</reference>
<organism evidence="3 4">
    <name type="scientific">Podospora fimiseda</name>
    <dbReference type="NCBI Taxonomy" id="252190"/>
    <lineage>
        <taxon>Eukaryota</taxon>
        <taxon>Fungi</taxon>
        <taxon>Dikarya</taxon>
        <taxon>Ascomycota</taxon>
        <taxon>Pezizomycotina</taxon>
        <taxon>Sordariomycetes</taxon>
        <taxon>Sordariomycetidae</taxon>
        <taxon>Sordariales</taxon>
        <taxon>Podosporaceae</taxon>
        <taxon>Podospora</taxon>
    </lineage>
</organism>
<evidence type="ECO:0000256" key="1">
    <source>
        <dbReference type="SAM" id="MobiDB-lite"/>
    </source>
</evidence>
<dbReference type="EMBL" id="MU865367">
    <property type="protein sequence ID" value="KAK4225429.1"/>
    <property type="molecule type" value="Genomic_DNA"/>
</dbReference>
<evidence type="ECO:0000313" key="3">
    <source>
        <dbReference type="EMBL" id="KAK4225429.1"/>
    </source>
</evidence>
<dbReference type="PROSITE" id="PS50280">
    <property type="entry name" value="SET"/>
    <property type="match status" value="1"/>
</dbReference>
<protein>
    <recommendedName>
        <fullName evidence="2">SET domain-containing protein</fullName>
    </recommendedName>
</protein>
<evidence type="ECO:0000259" key="2">
    <source>
        <dbReference type="PROSITE" id="PS50280"/>
    </source>
</evidence>
<dbReference type="InterPro" id="IPR046341">
    <property type="entry name" value="SET_dom_sf"/>
</dbReference>
<sequence>MARFYTINEQNVAKGSPQRAGPEAPSHFSNPDAKITRAFDTPFFVVESSLTNQVIDLGKTRLITWSKVSIRDQLTNANTTQAQYDSKIALLGVTAANDPGLKLQCLRKTCQGNVSDVNCSIDCCVHIRDHNFKRNEKKLEIRTSDPTNPALGDENFVNPGQTIKRGTIIGEYIGQLHPRGLPNSSYNFGLNSTVPGVTPNYPKLCIDSLKVGNWTRSMNHRCKPNVGTQHSTIGKTRIITFVTFKDLNADDQLYINYGKAYFESGSVQCLCDTFGGEPHDAYDDDDVLTDFEETEEDNSMDFDGGPVSPLIMRDRSRHGLQ</sequence>
<proteinExistence type="predicted"/>
<feature type="region of interest" description="Disordered" evidence="1">
    <location>
        <begin position="12"/>
        <end position="32"/>
    </location>
</feature>
<name>A0AAN7BLB9_9PEZI</name>
<evidence type="ECO:0000313" key="4">
    <source>
        <dbReference type="Proteomes" id="UP001301958"/>
    </source>
</evidence>
<feature type="domain" description="SET" evidence="2">
    <location>
        <begin position="137"/>
        <end position="258"/>
    </location>
</feature>
<keyword evidence="4" id="KW-1185">Reference proteome</keyword>
<reference evidence="3" key="1">
    <citation type="journal article" date="2023" name="Mol. Phylogenet. Evol.">
        <title>Genome-scale phylogeny and comparative genomics of the fungal order Sordariales.</title>
        <authorList>
            <person name="Hensen N."/>
            <person name="Bonometti L."/>
            <person name="Westerberg I."/>
            <person name="Brannstrom I.O."/>
            <person name="Guillou S."/>
            <person name="Cros-Aarteil S."/>
            <person name="Calhoun S."/>
            <person name="Haridas S."/>
            <person name="Kuo A."/>
            <person name="Mondo S."/>
            <person name="Pangilinan J."/>
            <person name="Riley R."/>
            <person name="LaButti K."/>
            <person name="Andreopoulos B."/>
            <person name="Lipzen A."/>
            <person name="Chen C."/>
            <person name="Yan M."/>
            <person name="Daum C."/>
            <person name="Ng V."/>
            <person name="Clum A."/>
            <person name="Steindorff A."/>
            <person name="Ohm R.A."/>
            <person name="Martin F."/>
            <person name="Silar P."/>
            <person name="Natvig D.O."/>
            <person name="Lalanne C."/>
            <person name="Gautier V."/>
            <person name="Ament-Velasquez S.L."/>
            <person name="Kruys A."/>
            <person name="Hutchinson M.I."/>
            <person name="Powell A.J."/>
            <person name="Barry K."/>
            <person name="Miller A.N."/>
            <person name="Grigoriev I.V."/>
            <person name="Debuchy R."/>
            <person name="Gladieux P."/>
            <person name="Hiltunen Thoren M."/>
            <person name="Johannesson H."/>
        </authorList>
    </citation>
    <scope>NUCLEOTIDE SEQUENCE</scope>
    <source>
        <strain evidence="3">CBS 990.96</strain>
    </source>
</reference>
<accession>A0AAN7BLB9</accession>
<dbReference type="Pfam" id="PF00856">
    <property type="entry name" value="SET"/>
    <property type="match status" value="1"/>
</dbReference>
<dbReference type="InterPro" id="IPR001214">
    <property type="entry name" value="SET_dom"/>
</dbReference>
<gene>
    <name evidence="3" type="ORF">QBC38DRAFT_501296</name>
</gene>
<feature type="region of interest" description="Disordered" evidence="1">
    <location>
        <begin position="294"/>
        <end position="321"/>
    </location>
</feature>
<comment type="caution">
    <text evidence="3">The sequence shown here is derived from an EMBL/GenBank/DDBJ whole genome shotgun (WGS) entry which is preliminary data.</text>
</comment>
<dbReference type="Gene3D" id="2.170.270.10">
    <property type="entry name" value="SET domain"/>
    <property type="match status" value="1"/>
</dbReference>
<dbReference type="Proteomes" id="UP001301958">
    <property type="component" value="Unassembled WGS sequence"/>
</dbReference>
<dbReference type="SUPFAM" id="SSF82199">
    <property type="entry name" value="SET domain"/>
    <property type="match status" value="1"/>
</dbReference>